<dbReference type="Proteomes" id="UP000799771">
    <property type="component" value="Unassembled WGS sequence"/>
</dbReference>
<accession>A0A6A6ADY7</accession>
<keyword evidence="2" id="KW-1185">Reference proteome</keyword>
<reference evidence="1" key="1">
    <citation type="journal article" date="2020" name="Stud. Mycol.">
        <title>101 Dothideomycetes genomes: a test case for predicting lifestyles and emergence of pathogens.</title>
        <authorList>
            <person name="Haridas S."/>
            <person name="Albert R."/>
            <person name="Binder M."/>
            <person name="Bloem J."/>
            <person name="Labutti K."/>
            <person name="Salamov A."/>
            <person name="Andreopoulos B."/>
            <person name="Baker S."/>
            <person name="Barry K."/>
            <person name="Bills G."/>
            <person name="Bluhm B."/>
            <person name="Cannon C."/>
            <person name="Castanera R."/>
            <person name="Culley D."/>
            <person name="Daum C."/>
            <person name="Ezra D."/>
            <person name="Gonzalez J."/>
            <person name="Henrissat B."/>
            <person name="Kuo A."/>
            <person name="Liang C."/>
            <person name="Lipzen A."/>
            <person name="Lutzoni F."/>
            <person name="Magnuson J."/>
            <person name="Mondo S."/>
            <person name="Nolan M."/>
            <person name="Ohm R."/>
            <person name="Pangilinan J."/>
            <person name="Park H.-J."/>
            <person name="Ramirez L."/>
            <person name="Alfaro M."/>
            <person name="Sun H."/>
            <person name="Tritt A."/>
            <person name="Yoshinaga Y."/>
            <person name="Zwiers L.-H."/>
            <person name="Turgeon B."/>
            <person name="Goodwin S."/>
            <person name="Spatafora J."/>
            <person name="Crous P."/>
            <person name="Grigoriev I."/>
        </authorList>
    </citation>
    <scope>NUCLEOTIDE SEQUENCE</scope>
    <source>
        <strain evidence="1">CBS 119687</strain>
    </source>
</reference>
<gene>
    <name evidence="1" type="ORF">P153DRAFT_289769</name>
</gene>
<protein>
    <submittedName>
        <fullName evidence="1">Uncharacterized protein</fullName>
    </submittedName>
</protein>
<dbReference type="OrthoDB" id="66095at2759"/>
<sequence>MESVLGWFFGQSKPIESEPFTTPTYQDVRTVRALLKTLQLPTELVLSILDLAQYWPTHEFKTTPNARITAAARGGQSASATLCLNASIFNNPTVDDLQSRDEKPKIKSIEFDLVSRDQGWTSENTTGSYSTSSWVEVSILRNVSGDARGFSFPDNQRSSPQDYQNTISDQGWSFVKRPETALQGPQDDEGDFAWYLQGNRVAAGRADYRVVWSVDGNQGDEGAGTGERFLDELKEGDAILVWARAKWPGWQCIVESAKITVRYGF</sequence>
<dbReference type="RefSeq" id="XP_033524163.1">
    <property type="nucleotide sequence ID" value="XM_033663670.1"/>
</dbReference>
<proteinExistence type="predicted"/>
<dbReference type="EMBL" id="ML977505">
    <property type="protein sequence ID" value="KAF2129776.1"/>
    <property type="molecule type" value="Genomic_DNA"/>
</dbReference>
<evidence type="ECO:0000313" key="2">
    <source>
        <dbReference type="Proteomes" id="UP000799771"/>
    </source>
</evidence>
<organism evidence="1 2">
    <name type="scientific">Dothidotthia symphoricarpi CBS 119687</name>
    <dbReference type="NCBI Taxonomy" id="1392245"/>
    <lineage>
        <taxon>Eukaryota</taxon>
        <taxon>Fungi</taxon>
        <taxon>Dikarya</taxon>
        <taxon>Ascomycota</taxon>
        <taxon>Pezizomycotina</taxon>
        <taxon>Dothideomycetes</taxon>
        <taxon>Pleosporomycetidae</taxon>
        <taxon>Pleosporales</taxon>
        <taxon>Dothidotthiaceae</taxon>
        <taxon>Dothidotthia</taxon>
    </lineage>
</organism>
<dbReference type="GeneID" id="54404102"/>
<dbReference type="AlphaFoldDB" id="A0A6A6ADY7"/>
<name>A0A6A6ADY7_9PLEO</name>
<evidence type="ECO:0000313" key="1">
    <source>
        <dbReference type="EMBL" id="KAF2129776.1"/>
    </source>
</evidence>